<keyword evidence="2" id="KW-1185">Reference proteome</keyword>
<evidence type="ECO:0000313" key="2">
    <source>
        <dbReference type="Proteomes" id="UP001054837"/>
    </source>
</evidence>
<evidence type="ECO:0000313" key="1">
    <source>
        <dbReference type="EMBL" id="GIY32084.1"/>
    </source>
</evidence>
<name>A0AAV4SFI8_9ARAC</name>
<dbReference type="Proteomes" id="UP001054837">
    <property type="component" value="Unassembled WGS sequence"/>
</dbReference>
<proteinExistence type="predicted"/>
<protein>
    <submittedName>
        <fullName evidence="1">Uncharacterized protein</fullName>
    </submittedName>
</protein>
<accession>A0AAV4SFI8</accession>
<comment type="caution">
    <text evidence="1">The sequence shown here is derived from an EMBL/GenBank/DDBJ whole genome shotgun (WGS) entry which is preliminary data.</text>
</comment>
<sequence length="112" mass="12656">MEPSHIETELILSKLSSFPRISKGPPFLVNLLELRLLFDCIQFSGFATPLNDGNTRRQQFKYSQSAFYCNAAAAIPAAVAYIDCCRNERSNYSVNSDLELNLCYWPSSEYSS</sequence>
<dbReference type="AlphaFoldDB" id="A0AAV4SFI8"/>
<organism evidence="1 2">
    <name type="scientific">Caerostris darwini</name>
    <dbReference type="NCBI Taxonomy" id="1538125"/>
    <lineage>
        <taxon>Eukaryota</taxon>
        <taxon>Metazoa</taxon>
        <taxon>Ecdysozoa</taxon>
        <taxon>Arthropoda</taxon>
        <taxon>Chelicerata</taxon>
        <taxon>Arachnida</taxon>
        <taxon>Araneae</taxon>
        <taxon>Araneomorphae</taxon>
        <taxon>Entelegynae</taxon>
        <taxon>Araneoidea</taxon>
        <taxon>Araneidae</taxon>
        <taxon>Caerostris</taxon>
    </lineage>
</organism>
<gene>
    <name evidence="1" type="ORF">CDAR_448281</name>
</gene>
<reference evidence="1 2" key="1">
    <citation type="submission" date="2021-06" db="EMBL/GenBank/DDBJ databases">
        <title>Caerostris darwini draft genome.</title>
        <authorList>
            <person name="Kono N."/>
            <person name="Arakawa K."/>
        </authorList>
    </citation>
    <scope>NUCLEOTIDE SEQUENCE [LARGE SCALE GENOMIC DNA]</scope>
</reference>
<dbReference type="EMBL" id="BPLQ01007741">
    <property type="protein sequence ID" value="GIY32084.1"/>
    <property type="molecule type" value="Genomic_DNA"/>
</dbReference>